<evidence type="ECO:0000313" key="10">
    <source>
        <dbReference type="Proteomes" id="UP000005408"/>
    </source>
</evidence>
<dbReference type="InterPro" id="IPR001881">
    <property type="entry name" value="EGF-like_Ca-bd_dom"/>
</dbReference>
<dbReference type="GO" id="GO:0043235">
    <property type="term" value="C:receptor complex"/>
    <property type="evidence" value="ECO:0007669"/>
    <property type="project" value="TreeGrafter"/>
</dbReference>
<name>A0A8W8LF69_MAGGI</name>
<feature type="domain" description="EGF-like" evidence="8">
    <location>
        <begin position="85"/>
        <end position="122"/>
    </location>
</feature>
<evidence type="ECO:0000313" key="9">
    <source>
        <dbReference type="EnsemblMetazoa" id="G27715.4:cds"/>
    </source>
</evidence>
<keyword evidence="4" id="KW-0677">Repeat</keyword>
<dbReference type="PROSITE" id="PS01187">
    <property type="entry name" value="EGF_CA"/>
    <property type="match status" value="1"/>
</dbReference>
<keyword evidence="3" id="KW-0732">Signal</keyword>
<evidence type="ECO:0000256" key="1">
    <source>
        <dbReference type="ARBA" id="ARBA00022473"/>
    </source>
</evidence>
<accession>A0A8W8LF69</accession>
<keyword evidence="2 7" id="KW-0245">EGF-like domain</keyword>
<comment type="caution">
    <text evidence="7">Lacks conserved residue(s) required for the propagation of feature annotation.</text>
</comment>
<dbReference type="GO" id="GO:0005509">
    <property type="term" value="F:calcium ion binding"/>
    <property type="evidence" value="ECO:0007669"/>
    <property type="project" value="InterPro"/>
</dbReference>
<keyword evidence="6" id="KW-0325">Glycoprotein</keyword>
<dbReference type="FunFam" id="2.10.25.10:FF:000080">
    <property type="entry name" value="Neurogenic locus notch 1"/>
    <property type="match status" value="1"/>
</dbReference>
<dbReference type="PROSITE" id="PS50026">
    <property type="entry name" value="EGF_3"/>
    <property type="match status" value="4"/>
</dbReference>
<dbReference type="EnsemblMetazoa" id="G27715.4">
    <property type="protein sequence ID" value="G27715.4:cds"/>
    <property type="gene ID" value="G27715"/>
</dbReference>
<dbReference type="Proteomes" id="UP000005408">
    <property type="component" value="Unassembled WGS sequence"/>
</dbReference>
<evidence type="ECO:0000259" key="8">
    <source>
        <dbReference type="PROSITE" id="PS50026"/>
    </source>
</evidence>
<evidence type="ECO:0000256" key="7">
    <source>
        <dbReference type="PROSITE-ProRule" id="PRU00076"/>
    </source>
</evidence>
<feature type="domain" description="EGF-like" evidence="8">
    <location>
        <begin position="44"/>
        <end position="83"/>
    </location>
</feature>
<dbReference type="PROSITE" id="PS00022">
    <property type="entry name" value="EGF_1"/>
    <property type="match status" value="2"/>
</dbReference>
<feature type="disulfide bond" evidence="7">
    <location>
        <begin position="73"/>
        <end position="82"/>
    </location>
</feature>
<dbReference type="InterPro" id="IPR018097">
    <property type="entry name" value="EGF_Ca-bd_CS"/>
</dbReference>
<evidence type="ECO:0000256" key="2">
    <source>
        <dbReference type="ARBA" id="ARBA00022536"/>
    </source>
</evidence>
<dbReference type="SMART" id="SM00179">
    <property type="entry name" value="EGF_CA"/>
    <property type="match status" value="4"/>
</dbReference>
<protein>
    <recommendedName>
        <fullName evidence="8">EGF-like domain-containing protein</fullName>
    </recommendedName>
</protein>
<dbReference type="GO" id="GO:0005886">
    <property type="term" value="C:plasma membrane"/>
    <property type="evidence" value="ECO:0007669"/>
    <property type="project" value="TreeGrafter"/>
</dbReference>
<dbReference type="Pfam" id="PF00008">
    <property type="entry name" value="EGF"/>
    <property type="match status" value="2"/>
</dbReference>
<dbReference type="PRINTS" id="PR00010">
    <property type="entry name" value="EGFBLOOD"/>
</dbReference>
<dbReference type="Pfam" id="PF07645">
    <property type="entry name" value="EGF_CA"/>
    <property type="match status" value="1"/>
</dbReference>
<dbReference type="SMART" id="SM00181">
    <property type="entry name" value="EGF"/>
    <property type="match status" value="3"/>
</dbReference>
<dbReference type="InterPro" id="IPR000742">
    <property type="entry name" value="EGF"/>
</dbReference>
<sequence>MHCETNVDDCVNSRCANGSTCVDQVNSYTCRCPPTLTGQFCEKDVDECRLYPNICKNGATCLNHPVGNYTCICVNGWTGRDCSINIDDCKDNPCYNGGTCHDKVGYYYCDCPHGKTENEIPDGDVNLSQNRDNDCRCVNGWNGTDCLSDIDECYSGSVSPCEHGGTCVNTPGSFK</sequence>
<evidence type="ECO:0000256" key="4">
    <source>
        <dbReference type="ARBA" id="ARBA00022737"/>
    </source>
</evidence>
<dbReference type="CDD" id="cd00054">
    <property type="entry name" value="EGF_CA"/>
    <property type="match status" value="4"/>
</dbReference>
<evidence type="ECO:0000256" key="6">
    <source>
        <dbReference type="ARBA" id="ARBA00023180"/>
    </source>
</evidence>
<dbReference type="PROSITE" id="PS00010">
    <property type="entry name" value="ASX_HYDROXYL"/>
    <property type="match status" value="2"/>
</dbReference>
<dbReference type="InterPro" id="IPR013032">
    <property type="entry name" value="EGF-like_CS"/>
</dbReference>
<feature type="domain" description="EGF-like" evidence="8">
    <location>
        <begin position="6"/>
        <end position="42"/>
    </location>
</feature>
<reference evidence="9" key="1">
    <citation type="submission" date="2022-08" db="UniProtKB">
        <authorList>
            <consortium name="EnsemblMetazoa"/>
        </authorList>
    </citation>
    <scope>IDENTIFICATION</scope>
    <source>
        <strain evidence="9">05x7-T-G4-1.051#20</strain>
    </source>
</reference>
<dbReference type="Gene3D" id="2.10.25.10">
    <property type="entry name" value="Laminin"/>
    <property type="match status" value="4"/>
</dbReference>
<evidence type="ECO:0000256" key="3">
    <source>
        <dbReference type="ARBA" id="ARBA00022729"/>
    </source>
</evidence>
<keyword evidence="10" id="KW-1185">Reference proteome</keyword>
<keyword evidence="1" id="KW-0217">Developmental protein</keyword>
<feature type="domain" description="EGF-like" evidence="8">
    <location>
        <begin position="149"/>
        <end position="175"/>
    </location>
</feature>
<dbReference type="Pfam" id="PF12661">
    <property type="entry name" value="hEGF"/>
    <property type="match status" value="1"/>
</dbReference>
<dbReference type="FunFam" id="2.10.25.10:FF:000125">
    <property type="entry name" value="Neurogenic locus notch protein-like"/>
    <property type="match status" value="1"/>
</dbReference>
<dbReference type="GO" id="GO:0009986">
    <property type="term" value="C:cell surface"/>
    <property type="evidence" value="ECO:0007669"/>
    <property type="project" value="TreeGrafter"/>
</dbReference>
<dbReference type="InterPro" id="IPR051355">
    <property type="entry name" value="Notch/Slit_guidance"/>
</dbReference>
<keyword evidence="5 7" id="KW-1015">Disulfide bond</keyword>
<organism evidence="9 10">
    <name type="scientific">Magallana gigas</name>
    <name type="common">Pacific oyster</name>
    <name type="synonym">Crassostrea gigas</name>
    <dbReference type="NCBI Taxonomy" id="29159"/>
    <lineage>
        <taxon>Eukaryota</taxon>
        <taxon>Metazoa</taxon>
        <taxon>Spiralia</taxon>
        <taxon>Lophotrochozoa</taxon>
        <taxon>Mollusca</taxon>
        <taxon>Bivalvia</taxon>
        <taxon>Autobranchia</taxon>
        <taxon>Pteriomorphia</taxon>
        <taxon>Ostreida</taxon>
        <taxon>Ostreoidea</taxon>
        <taxon>Ostreidae</taxon>
        <taxon>Magallana</taxon>
    </lineage>
</organism>
<dbReference type="PANTHER" id="PTHR45836">
    <property type="entry name" value="SLIT HOMOLOG"/>
    <property type="match status" value="1"/>
</dbReference>
<dbReference type="FunFam" id="2.10.25.10:FF:000173">
    <property type="entry name" value="Neurogenic locus notch protein 2"/>
    <property type="match status" value="1"/>
</dbReference>
<feature type="disulfide bond" evidence="7">
    <location>
        <begin position="32"/>
        <end position="41"/>
    </location>
</feature>
<proteinExistence type="predicted"/>
<dbReference type="SUPFAM" id="SSF57196">
    <property type="entry name" value="EGF/Laminin"/>
    <property type="match status" value="3"/>
</dbReference>
<dbReference type="InterPro" id="IPR000152">
    <property type="entry name" value="EGF-type_Asp/Asn_hydroxyl_site"/>
</dbReference>
<evidence type="ECO:0000256" key="5">
    <source>
        <dbReference type="ARBA" id="ARBA00023157"/>
    </source>
</evidence>
<dbReference type="GO" id="GO:0007411">
    <property type="term" value="P:axon guidance"/>
    <property type="evidence" value="ECO:0007669"/>
    <property type="project" value="TreeGrafter"/>
</dbReference>
<dbReference type="AlphaFoldDB" id="A0A8W8LF69"/>
<dbReference type="InterPro" id="IPR049883">
    <property type="entry name" value="NOTCH1_EGF-like"/>
</dbReference>
<dbReference type="GO" id="GO:0007219">
    <property type="term" value="P:Notch signaling pathway"/>
    <property type="evidence" value="ECO:0007669"/>
    <property type="project" value="TreeGrafter"/>
</dbReference>
<dbReference type="PROSITE" id="PS01186">
    <property type="entry name" value="EGF_2"/>
    <property type="match status" value="1"/>
</dbReference>
<dbReference type="PANTHER" id="PTHR45836:SF23">
    <property type="entry name" value="NEUROGENIC LOCUS NOTCH HOMOLOG PROTEIN 1"/>
    <property type="match status" value="1"/>
</dbReference>